<dbReference type="SUPFAM" id="SSF74942">
    <property type="entry name" value="YhbC-like, C-terminal domain"/>
    <property type="match status" value="1"/>
</dbReference>
<name>A0A7U4TI97_DESA2</name>
<feature type="domain" description="Ribosome maturation factor RimP C-terminal" evidence="5">
    <location>
        <begin position="90"/>
        <end position="154"/>
    </location>
</feature>
<sequence length="155" mass="17719">MSLYTEKIIKKVKKLVMPILGDEGLELVDVEFQREKQGWVLRVYIDKPGGVTLDDCTDISYQLSAVLDVEDLIDTSYTLEVSSPGLTRPLKELSDYERYKGQLVKIKTYKPIDGKKVFRGKLIGLENEIVKIENEKGEHEIPFKIIAKANLNFEL</sequence>
<keyword evidence="2 3" id="KW-0690">Ribosome biogenesis</keyword>
<dbReference type="EMBL" id="CP013015">
    <property type="protein sequence ID" value="AMM41769.1"/>
    <property type="molecule type" value="Genomic_DNA"/>
</dbReference>
<dbReference type="GO" id="GO:0006412">
    <property type="term" value="P:translation"/>
    <property type="evidence" value="ECO:0007669"/>
    <property type="project" value="TreeGrafter"/>
</dbReference>
<evidence type="ECO:0000313" key="7">
    <source>
        <dbReference type="Proteomes" id="UP000070560"/>
    </source>
</evidence>
<evidence type="ECO:0000256" key="3">
    <source>
        <dbReference type="HAMAP-Rule" id="MF_01077"/>
    </source>
</evidence>
<organism evidence="6 7">
    <name type="scientific">Desulfofervidus auxilii</name>
    <dbReference type="NCBI Taxonomy" id="1621989"/>
    <lineage>
        <taxon>Bacteria</taxon>
        <taxon>Pseudomonadati</taxon>
        <taxon>Thermodesulfobacteriota</taxon>
        <taxon>Candidatus Desulfofervidia</taxon>
        <taxon>Candidatus Desulfofervidales</taxon>
        <taxon>Candidatus Desulfofervidaceae</taxon>
        <taxon>Candidatus Desulfofervidus</taxon>
    </lineage>
</organism>
<dbReference type="Gene3D" id="2.30.30.180">
    <property type="entry name" value="Ribosome maturation factor RimP, C-terminal domain"/>
    <property type="match status" value="1"/>
</dbReference>
<dbReference type="CDD" id="cd01734">
    <property type="entry name" value="YlxS_C"/>
    <property type="match status" value="1"/>
</dbReference>
<dbReference type="PANTHER" id="PTHR33867">
    <property type="entry name" value="RIBOSOME MATURATION FACTOR RIMP"/>
    <property type="match status" value="1"/>
</dbReference>
<dbReference type="RefSeq" id="WP_245669970.1">
    <property type="nucleotide sequence ID" value="NZ_CP013015.1"/>
</dbReference>
<dbReference type="Proteomes" id="UP000070560">
    <property type="component" value="Chromosome"/>
</dbReference>
<protein>
    <recommendedName>
        <fullName evidence="3">Ribosome maturation factor RimP</fullName>
    </recommendedName>
</protein>
<dbReference type="SUPFAM" id="SSF75420">
    <property type="entry name" value="YhbC-like, N-terminal domain"/>
    <property type="match status" value="1"/>
</dbReference>
<accession>A0A7U4TI97</accession>
<gene>
    <name evidence="3" type="primary">rimP</name>
    <name evidence="6" type="ORF">HS1_001977</name>
</gene>
<keyword evidence="1 3" id="KW-0963">Cytoplasm</keyword>
<dbReference type="GO" id="GO:0005829">
    <property type="term" value="C:cytosol"/>
    <property type="evidence" value="ECO:0007669"/>
    <property type="project" value="TreeGrafter"/>
</dbReference>
<proteinExistence type="inferred from homology"/>
<evidence type="ECO:0000259" key="5">
    <source>
        <dbReference type="Pfam" id="PF17384"/>
    </source>
</evidence>
<dbReference type="FunFam" id="3.30.300.70:FF:000001">
    <property type="entry name" value="Ribosome maturation factor RimP"/>
    <property type="match status" value="1"/>
</dbReference>
<dbReference type="GO" id="GO:0000028">
    <property type="term" value="P:ribosomal small subunit assembly"/>
    <property type="evidence" value="ECO:0007669"/>
    <property type="project" value="TreeGrafter"/>
</dbReference>
<dbReference type="PANTHER" id="PTHR33867:SF1">
    <property type="entry name" value="RIBOSOME MATURATION FACTOR RIMP"/>
    <property type="match status" value="1"/>
</dbReference>
<dbReference type="InterPro" id="IPR003728">
    <property type="entry name" value="Ribosome_maturation_RimP"/>
</dbReference>
<dbReference type="AlphaFoldDB" id="A0A7U4TI97"/>
<dbReference type="Gene3D" id="3.30.300.70">
    <property type="entry name" value="RimP-like superfamily, N-terminal"/>
    <property type="match status" value="1"/>
</dbReference>
<dbReference type="HAMAP" id="MF_01077">
    <property type="entry name" value="RimP"/>
    <property type="match status" value="1"/>
</dbReference>
<dbReference type="InterPro" id="IPR028989">
    <property type="entry name" value="RimP_N"/>
</dbReference>
<dbReference type="InterPro" id="IPR035956">
    <property type="entry name" value="RimP_N_sf"/>
</dbReference>
<dbReference type="Pfam" id="PF02576">
    <property type="entry name" value="RimP_N"/>
    <property type="match status" value="1"/>
</dbReference>
<dbReference type="InterPro" id="IPR036847">
    <property type="entry name" value="RimP_C_sf"/>
</dbReference>
<dbReference type="KEGG" id="daw:HS1_001977"/>
<comment type="similarity">
    <text evidence="3">Belongs to the RimP family.</text>
</comment>
<evidence type="ECO:0000256" key="2">
    <source>
        <dbReference type="ARBA" id="ARBA00022517"/>
    </source>
</evidence>
<dbReference type="InterPro" id="IPR028998">
    <property type="entry name" value="RimP_C"/>
</dbReference>
<dbReference type="Pfam" id="PF17384">
    <property type="entry name" value="DUF150_C"/>
    <property type="match status" value="1"/>
</dbReference>
<comment type="function">
    <text evidence="3">Required for maturation of 30S ribosomal subunits.</text>
</comment>
<keyword evidence="7" id="KW-1185">Reference proteome</keyword>
<reference evidence="6 7" key="1">
    <citation type="submission" date="2015-10" db="EMBL/GenBank/DDBJ databases">
        <title>Candidatus Desulfofervidus auxilii, a hydrogenotrophic sulfate-reducing bacterium involved in the thermophilic anaerobic oxidation of methane.</title>
        <authorList>
            <person name="Krukenberg V."/>
            <person name="Richter M."/>
            <person name="Wegener G."/>
        </authorList>
    </citation>
    <scope>NUCLEOTIDE SEQUENCE [LARGE SCALE GENOMIC DNA]</scope>
    <source>
        <strain evidence="6 7">HS1</strain>
    </source>
</reference>
<comment type="subcellular location">
    <subcellularLocation>
        <location evidence="3">Cytoplasm</location>
    </subcellularLocation>
</comment>
<evidence type="ECO:0000313" key="6">
    <source>
        <dbReference type="EMBL" id="AMM41769.1"/>
    </source>
</evidence>
<evidence type="ECO:0000259" key="4">
    <source>
        <dbReference type="Pfam" id="PF02576"/>
    </source>
</evidence>
<evidence type="ECO:0000256" key="1">
    <source>
        <dbReference type="ARBA" id="ARBA00022490"/>
    </source>
</evidence>
<feature type="domain" description="Ribosome maturation factor RimP N-terminal" evidence="4">
    <location>
        <begin position="15"/>
        <end position="86"/>
    </location>
</feature>